<dbReference type="InterPro" id="IPR038770">
    <property type="entry name" value="Na+/solute_symporter_sf"/>
</dbReference>
<evidence type="ECO:0000256" key="6">
    <source>
        <dbReference type="ARBA" id="ARBA00023136"/>
    </source>
</evidence>
<dbReference type="GO" id="GO:1902600">
    <property type="term" value="P:proton transmembrane transport"/>
    <property type="evidence" value="ECO:0007669"/>
    <property type="project" value="InterPro"/>
</dbReference>
<dbReference type="AlphaFoldDB" id="A0A917INN4"/>
<evidence type="ECO:0000313" key="9">
    <source>
        <dbReference type="EMBL" id="GGH58802.1"/>
    </source>
</evidence>
<dbReference type="InterPro" id="IPR006153">
    <property type="entry name" value="Cation/H_exchanger_TM"/>
</dbReference>
<evidence type="ECO:0000256" key="4">
    <source>
        <dbReference type="ARBA" id="ARBA00022989"/>
    </source>
</evidence>
<feature type="transmembrane region" description="Helical" evidence="7">
    <location>
        <begin position="226"/>
        <end position="250"/>
    </location>
</feature>
<feature type="transmembrane region" description="Helical" evidence="7">
    <location>
        <begin position="158"/>
        <end position="179"/>
    </location>
</feature>
<comment type="subcellular location">
    <subcellularLocation>
        <location evidence="1">Membrane</location>
        <topology evidence="1">Multi-pass membrane protein</topology>
    </subcellularLocation>
</comment>
<dbReference type="Proteomes" id="UP000627292">
    <property type="component" value="Unassembled WGS sequence"/>
</dbReference>
<dbReference type="PANTHER" id="PTHR32468:SF0">
    <property type="entry name" value="K(+)_H(+) ANTIPORTER 1"/>
    <property type="match status" value="1"/>
</dbReference>
<gene>
    <name evidence="9" type="ORF">GCM10011379_04870</name>
</gene>
<sequence>MRKYKNLLFYVVTIAAFSALIYLFLHKGRLLETDKVNHFVPQISASTWDQFKDTYFHNLTHPLAILLLQIITIILVARAFGFLCKKIKQPTVIGEIAAGIFLGPSFLKSWSPEISAFLFPPNSLGNLQFLSQIGLILFMFVIGMELDLKVLKNKAKDAVVVSHASIIFPFSLGIALSYYLYRDFAPDNINFLSFGLFTGIAMSITAFPVLARIVQERGLSKTRLGTIVITCAAADDITAWCILAVVIAIVKAGSVLSSLYTILMALAYVFVMLRLVQPFLKRIGDKYSNKEALSKPVVAVFFITLLLSSFTTEVIGIHALFGAFMAGVIMPANISFRNIFIEKVEDVSLVLLLPLFFVFTGLRTEIGLLNDPHMWGVCGMIVLVAVTGKFAGSALAARFVGQSWRDSISIGALMNTRGLMELIVLNIGYDLGVLTPEVFAMMVLMALATTFMTGPALDLVNRFMPEPREPALTEELQHGIRYNILVSFGNAAKGVSLIQLANRLVKKATPNAHVTALHLSPSSELNQFNQDEYERESFEPVTAEAEKLNLPLTPLFKPTLDVTEEIVHTANTGNFDLLLIGVGSSVFEGTLLGKILGFTNKIINPERLYDTITGKEKLFDTSAFDEQIRQVTKGAKLPVGIFVDRNLPQLENIFIPILSISDSFLLIYAQKLIHNSEARVVVLDVAGVIKQNPEFKENIRAIEQIAPNHIALYSGRNIEQAFLEQQHLMLISLDSWKKSIDNESAWLSHTPSVLIIKP</sequence>
<keyword evidence="4 7" id="KW-1133">Transmembrane helix</keyword>
<proteinExistence type="predicted"/>
<evidence type="ECO:0000259" key="8">
    <source>
        <dbReference type="Pfam" id="PF00999"/>
    </source>
</evidence>
<evidence type="ECO:0000256" key="1">
    <source>
        <dbReference type="ARBA" id="ARBA00004141"/>
    </source>
</evidence>
<dbReference type="Pfam" id="PF00999">
    <property type="entry name" value="Na_H_Exchanger"/>
    <property type="match status" value="1"/>
</dbReference>
<dbReference type="EMBL" id="BMIB01000001">
    <property type="protein sequence ID" value="GGH58802.1"/>
    <property type="molecule type" value="Genomic_DNA"/>
</dbReference>
<dbReference type="GO" id="GO:0016020">
    <property type="term" value="C:membrane"/>
    <property type="evidence" value="ECO:0007669"/>
    <property type="project" value="UniProtKB-SubCell"/>
</dbReference>
<dbReference type="RefSeq" id="WP_188950373.1">
    <property type="nucleotide sequence ID" value="NZ_BMIB01000001.1"/>
</dbReference>
<keyword evidence="10" id="KW-1185">Reference proteome</keyword>
<keyword evidence="5" id="KW-0406">Ion transport</keyword>
<dbReference type="GO" id="GO:0015297">
    <property type="term" value="F:antiporter activity"/>
    <property type="evidence" value="ECO:0007669"/>
    <property type="project" value="InterPro"/>
</dbReference>
<feature type="domain" description="Cation/H+ exchanger transmembrane" evidence="8">
    <location>
        <begin position="73"/>
        <end position="456"/>
    </location>
</feature>
<comment type="caution">
    <text evidence="9">The sequence shown here is derived from an EMBL/GenBank/DDBJ whole genome shotgun (WGS) entry which is preliminary data.</text>
</comment>
<organism evidence="9 10">
    <name type="scientific">Filimonas zeae</name>
    <dbReference type="NCBI Taxonomy" id="1737353"/>
    <lineage>
        <taxon>Bacteria</taxon>
        <taxon>Pseudomonadati</taxon>
        <taxon>Bacteroidota</taxon>
        <taxon>Chitinophagia</taxon>
        <taxon>Chitinophagales</taxon>
        <taxon>Chitinophagaceae</taxon>
        <taxon>Filimonas</taxon>
    </lineage>
</organism>
<feature type="transmembrane region" description="Helical" evidence="7">
    <location>
        <begin position="191"/>
        <end position="214"/>
    </location>
</feature>
<feature type="transmembrane region" description="Helical" evidence="7">
    <location>
        <begin position="91"/>
        <end position="107"/>
    </location>
</feature>
<protein>
    <submittedName>
        <fullName evidence="9">Cation/H(+) antiporter</fullName>
    </submittedName>
</protein>
<reference evidence="9" key="2">
    <citation type="submission" date="2020-09" db="EMBL/GenBank/DDBJ databases">
        <authorList>
            <person name="Sun Q."/>
            <person name="Zhou Y."/>
        </authorList>
    </citation>
    <scope>NUCLEOTIDE SEQUENCE</scope>
    <source>
        <strain evidence="9">CGMCC 1.15290</strain>
    </source>
</reference>
<feature type="transmembrane region" description="Helical" evidence="7">
    <location>
        <begin position="7"/>
        <end position="25"/>
    </location>
</feature>
<feature type="transmembrane region" description="Helical" evidence="7">
    <location>
        <begin position="374"/>
        <end position="396"/>
    </location>
</feature>
<dbReference type="PANTHER" id="PTHR32468">
    <property type="entry name" value="CATION/H + ANTIPORTER"/>
    <property type="match status" value="1"/>
</dbReference>
<dbReference type="InterPro" id="IPR050794">
    <property type="entry name" value="CPA2_transporter"/>
</dbReference>
<evidence type="ECO:0000256" key="7">
    <source>
        <dbReference type="SAM" id="Phobius"/>
    </source>
</evidence>
<feature type="transmembrane region" description="Helical" evidence="7">
    <location>
        <begin position="346"/>
        <end position="362"/>
    </location>
</feature>
<reference evidence="9" key="1">
    <citation type="journal article" date="2014" name="Int. J. Syst. Evol. Microbiol.">
        <title>Complete genome sequence of Corynebacterium casei LMG S-19264T (=DSM 44701T), isolated from a smear-ripened cheese.</title>
        <authorList>
            <consortium name="US DOE Joint Genome Institute (JGI-PGF)"/>
            <person name="Walter F."/>
            <person name="Albersmeier A."/>
            <person name="Kalinowski J."/>
            <person name="Ruckert C."/>
        </authorList>
    </citation>
    <scope>NUCLEOTIDE SEQUENCE</scope>
    <source>
        <strain evidence="9">CGMCC 1.15290</strain>
    </source>
</reference>
<feature type="transmembrane region" description="Helical" evidence="7">
    <location>
        <begin position="63"/>
        <end position="84"/>
    </location>
</feature>
<feature type="transmembrane region" description="Helical" evidence="7">
    <location>
        <begin position="316"/>
        <end position="334"/>
    </location>
</feature>
<keyword evidence="3 7" id="KW-0812">Transmembrane</keyword>
<evidence type="ECO:0000256" key="3">
    <source>
        <dbReference type="ARBA" id="ARBA00022692"/>
    </source>
</evidence>
<accession>A0A917INN4</accession>
<keyword evidence="2" id="KW-0813">Transport</keyword>
<evidence type="ECO:0000256" key="2">
    <source>
        <dbReference type="ARBA" id="ARBA00022448"/>
    </source>
</evidence>
<keyword evidence="6 7" id="KW-0472">Membrane</keyword>
<evidence type="ECO:0000313" key="10">
    <source>
        <dbReference type="Proteomes" id="UP000627292"/>
    </source>
</evidence>
<dbReference type="Gene3D" id="1.20.1530.20">
    <property type="match status" value="1"/>
</dbReference>
<name>A0A917INN4_9BACT</name>
<feature type="transmembrane region" description="Helical" evidence="7">
    <location>
        <begin position="256"/>
        <end position="280"/>
    </location>
</feature>
<feature type="transmembrane region" description="Helical" evidence="7">
    <location>
        <begin position="292"/>
        <end position="310"/>
    </location>
</feature>
<evidence type="ECO:0000256" key="5">
    <source>
        <dbReference type="ARBA" id="ARBA00023065"/>
    </source>
</evidence>
<feature type="transmembrane region" description="Helical" evidence="7">
    <location>
        <begin position="127"/>
        <end position="146"/>
    </location>
</feature>